<dbReference type="SUPFAM" id="SSF51735">
    <property type="entry name" value="NAD(P)-binding Rossmann-fold domains"/>
    <property type="match status" value="1"/>
</dbReference>
<name>A0ABN0U016_9PSEU</name>
<comment type="caution">
    <text evidence="1">The sequence shown here is derived from an EMBL/GenBank/DDBJ whole genome shotgun (WGS) entry which is preliminary data.</text>
</comment>
<dbReference type="EMBL" id="BAAABU010000007">
    <property type="protein sequence ID" value="GAA0234544.1"/>
    <property type="molecule type" value="Genomic_DNA"/>
</dbReference>
<organism evidence="1 2">
    <name type="scientific">Saccharothrix mutabilis subsp. mutabilis</name>
    <dbReference type="NCBI Taxonomy" id="66855"/>
    <lineage>
        <taxon>Bacteria</taxon>
        <taxon>Bacillati</taxon>
        <taxon>Actinomycetota</taxon>
        <taxon>Actinomycetes</taxon>
        <taxon>Pseudonocardiales</taxon>
        <taxon>Pseudonocardiaceae</taxon>
        <taxon>Saccharothrix</taxon>
    </lineage>
</organism>
<proteinExistence type="predicted"/>
<dbReference type="InterPro" id="IPR036291">
    <property type="entry name" value="NAD(P)-bd_dom_sf"/>
</dbReference>
<dbReference type="RefSeq" id="WP_343935067.1">
    <property type="nucleotide sequence ID" value="NZ_BAAABU010000007.1"/>
</dbReference>
<gene>
    <name evidence="1" type="ORF">GCM10010492_36820</name>
</gene>
<keyword evidence="2" id="KW-1185">Reference proteome</keyword>
<evidence type="ECO:0000313" key="1">
    <source>
        <dbReference type="EMBL" id="GAA0234544.1"/>
    </source>
</evidence>
<evidence type="ECO:0000313" key="2">
    <source>
        <dbReference type="Proteomes" id="UP001500416"/>
    </source>
</evidence>
<accession>A0ABN0U016</accession>
<protein>
    <submittedName>
        <fullName evidence="1">Uncharacterized protein</fullName>
    </submittedName>
</protein>
<dbReference type="Proteomes" id="UP001500416">
    <property type="component" value="Unassembled WGS sequence"/>
</dbReference>
<sequence length="85" mass="8788">MVDLNAERLATAELLGCTGVASSAAEFDGEGWDVVIDATGNAADLVATGVLDPEVFISHREPLADHGAALARFQAGQGRKIQVLP</sequence>
<reference evidence="1 2" key="1">
    <citation type="journal article" date="2019" name="Int. J. Syst. Evol. Microbiol.">
        <title>The Global Catalogue of Microorganisms (GCM) 10K type strain sequencing project: providing services to taxonomists for standard genome sequencing and annotation.</title>
        <authorList>
            <consortium name="The Broad Institute Genomics Platform"/>
            <consortium name="The Broad Institute Genome Sequencing Center for Infectious Disease"/>
            <person name="Wu L."/>
            <person name="Ma J."/>
        </authorList>
    </citation>
    <scope>NUCLEOTIDE SEQUENCE [LARGE SCALE GENOMIC DNA]</scope>
    <source>
        <strain evidence="1 2">JCM 3380</strain>
    </source>
</reference>